<keyword evidence="1" id="KW-0472">Membrane</keyword>
<protein>
    <recommendedName>
        <fullName evidence="4">Amino acid permease/ SLC12A domain-containing protein</fullName>
    </recommendedName>
</protein>
<name>A0ABW1KN02_9ACTN</name>
<proteinExistence type="predicted"/>
<comment type="caution">
    <text evidence="2">The sequence shown here is derived from an EMBL/GenBank/DDBJ whole genome shotgun (WGS) entry which is preliminary data.</text>
</comment>
<evidence type="ECO:0000256" key="1">
    <source>
        <dbReference type="SAM" id="Phobius"/>
    </source>
</evidence>
<keyword evidence="1" id="KW-0812">Transmembrane</keyword>
<feature type="transmembrane region" description="Helical" evidence="1">
    <location>
        <begin position="52"/>
        <end position="76"/>
    </location>
</feature>
<accession>A0ABW1KN02</accession>
<evidence type="ECO:0000313" key="3">
    <source>
        <dbReference type="Proteomes" id="UP001596203"/>
    </source>
</evidence>
<gene>
    <name evidence="2" type="ORF">ACFP2T_43425</name>
</gene>
<evidence type="ECO:0008006" key="4">
    <source>
        <dbReference type="Google" id="ProtNLM"/>
    </source>
</evidence>
<keyword evidence="1" id="KW-1133">Transmembrane helix</keyword>
<keyword evidence="3" id="KW-1185">Reference proteome</keyword>
<organism evidence="2 3">
    <name type="scientific">Plantactinospora solaniradicis</name>
    <dbReference type="NCBI Taxonomy" id="1723736"/>
    <lineage>
        <taxon>Bacteria</taxon>
        <taxon>Bacillati</taxon>
        <taxon>Actinomycetota</taxon>
        <taxon>Actinomycetes</taxon>
        <taxon>Micromonosporales</taxon>
        <taxon>Micromonosporaceae</taxon>
        <taxon>Plantactinospora</taxon>
    </lineage>
</organism>
<dbReference type="Proteomes" id="UP001596203">
    <property type="component" value="Unassembled WGS sequence"/>
</dbReference>
<evidence type="ECO:0000313" key="2">
    <source>
        <dbReference type="EMBL" id="MFC6022990.1"/>
    </source>
</evidence>
<sequence>MSASSASDTGLRRGRLGTVHLVFFTVAASAPLTVLGGGVTTMYAVSGNVGAALSYVLLAAILAVFAVGYAAMSRFVSSAGALRCRRTYA</sequence>
<reference evidence="3" key="1">
    <citation type="journal article" date="2019" name="Int. J. Syst. Evol. Microbiol.">
        <title>The Global Catalogue of Microorganisms (GCM) 10K type strain sequencing project: providing services to taxonomists for standard genome sequencing and annotation.</title>
        <authorList>
            <consortium name="The Broad Institute Genomics Platform"/>
            <consortium name="The Broad Institute Genome Sequencing Center for Infectious Disease"/>
            <person name="Wu L."/>
            <person name="Ma J."/>
        </authorList>
    </citation>
    <scope>NUCLEOTIDE SEQUENCE [LARGE SCALE GENOMIC DNA]</scope>
    <source>
        <strain evidence="3">ZS-35-S2</strain>
    </source>
</reference>
<dbReference type="RefSeq" id="WP_377432914.1">
    <property type="nucleotide sequence ID" value="NZ_JBHSPR010000084.1"/>
</dbReference>
<feature type="transmembrane region" description="Helical" evidence="1">
    <location>
        <begin position="21"/>
        <end position="46"/>
    </location>
</feature>
<dbReference type="EMBL" id="JBHSPR010000084">
    <property type="protein sequence ID" value="MFC6022990.1"/>
    <property type="molecule type" value="Genomic_DNA"/>
</dbReference>